<evidence type="ECO:0000313" key="1">
    <source>
        <dbReference type="EMBL" id="EDP50351.1"/>
    </source>
</evidence>
<organism evidence="1 2">
    <name type="scientific">Aspergillus fumigatus (strain CBS 144.89 / FGSC A1163 / CEA10)</name>
    <name type="common">Neosartorya fumigata</name>
    <dbReference type="NCBI Taxonomy" id="451804"/>
    <lineage>
        <taxon>Eukaryota</taxon>
        <taxon>Fungi</taxon>
        <taxon>Dikarya</taxon>
        <taxon>Ascomycota</taxon>
        <taxon>Pezizomycotina</taxon>
        <taxon>Eurotiomycetes</taxon>
        <taxon>Eurotiomycetidae</taxon>
        <taxon>Eurotiales</taxon>
        <taxon>Aspergillaceae</taxon>
        <taxon>Aspergillus</taxon>
        <taxon>Aspergillus subgen. Fumigati</taxon>
    </lineage>
</organism>
<protein>
    <submittedName>
        <fullName evidence="1">Uncharacterized protein</fullName>
    </submittedName>
</protein>
<dbReference type="HOGENOM" id="CLU_2372378_0_0_1"/>
<keyword evidence="2" id="KW-1185">Reference proteome</keyword>
<name>B0Y6G6_ASPFC</name>
<evidence type="ECO:0000313" key="2">
    <source>
        <dbReference type="Proteomes" id="UP000001699"/>
    </source>
</evidence>
<dbReference type="EMBL" id="DS499598">
    <property type="protein sequence ID" value="EDP50351.1"/>
    <property type="molecule type" value="Genomic_DNA"/>
</dbReference>
<dbReference type="Proteomes" id="UP000001699">
    <property type="component" value="Unassembled WGS sequence"/>
</dbReference>
<sequence>MRIPTEPIQQIQAVITLIVPRYHRYETSGVQSGIRDQGLKWQPLFCPHTRWRAAVPYDRGPHVVVVVVVETPTYNAIIHANQHTQRDSTLLIHNE</sequence>
<accession>B0Y6G6</accession>
<gene>
    <name evidence="1" type="ORF">AFUB_066890</name>
</gene>
<dbReference type="VEuPathDB" id="FungiDB:AFUB_066890"/>
<dbReference type="AlphaFoldDB" id="B0Y6G6"/>
<proteinExistence type="predicted"/>
<reference evidence="1 2" key="1">
    <citation type="journal article" date="2008" name="PLoS Genet.">
        <title>Genomic islands in the pathogenic filamentous fungus Aspergillus fumigatus.</title>
        <authorList>
            <person name="Fedorova N.D."/>
            <person name="Khaldi N."/>
            <person name="Joardar V.S."/>
            <person name="Maiti R."/>
            <person name="Amedeo P."/>
            <person name="Anderson M.J."/>
            <person name="Crabtree J."/>
            <person name="Silva J.C."/>
            <person name="Badger J.H."/>
            <person name="Albarraq A."/>
            <person name="Angiuoli S."/>
            <person name="Bussey H."/>
            <person name="Bowyer P."/>
            <person name="Cotty P.J."/>
            <person name="Dyer P.S."/>
            <person name="Egan A."/>
            <person name="Galens K."/>
            <person name="Fraser-Liggett C.M."/>
            <person name="Haas B.J."/>
            <person name="Inman J.M."/>
            <person name="Kent R."/>
            <person name="Lemieux S."/>
            <person name="Malavazi I."/>
            <person name="Orvis J."/>
            <person name="Roemer T."/>
            <person name="Ronning C.M."/>
            <person name="Sundaram J.P."/>
            <person name="Sutton G."/>
            <person name="Turner G."/>
            <person name="Venter J.C."/>
            <person name="White O.R."/>
            <person name="Whitty B.R."/>
            <person name="Youngman P."/>
            <person name="Wolfe K.H."/>
            <person name="Goldman G.H."/>
            <person name="Wortman J.R."/>
            <person name="Jiang B."/>
            <person name="Denning D.W."/>
            <person name="Nierman W.C."/>
        </authorList>
    </citation>
    <scope>NUCLEOTIDE SEQUENCE [LARGE SCALE GENOMIC DNA]</scope>
    <source>
        <strain evidence="2">CBS 144.89 / FGSC A1163 / CEA10</strain>
    </source>
</reference>